<name>A0A6A6M7S4_HEVBR</name>
<keyword evidence="2" id="KW-0813">Transport</keyword>
<evidence type="ECO:0000313" key="17">
    <source>
        <dbReference type="Proteomes" id="UP000467840"/>
    </source>
</evidence>
<keyword evidence="9 10" id="KW-0472">Membrane</keyword>
<feature type="domain" description="ABC-2 type transporter transmembrane" evidence="12">
    <location>
        <begin position="756"/>
        <end position="946"/>
    </location>
</feature>
<dbReference type="InterPro" id="IPR042197">
    <property type="entry name" value="Apaf_helical"/>
</dbReference>
<dbReference type="Gene3D" id="3.40.50.300">
    <property type="entry name" value="P-loop containing nucleotide triphosphate hydrolases"/>
    <property type="match status" value="1"/>
</dbReference>
<evidence type="ECO:0000256" key="7">
    <source>
        <dbReference type="ARBA" id="ARBA00022840"/>
    </source>
</evidence>
<keyword evidence="3 10" id="KW-0812">Transmembrane</keyword>
<dbReference type="GO" id="GO:0051707">
    <property type="term" value="P:response to other organism"/>
    <property type="evidence" value="ECO:0007669"/>
    <property type="project" value="UniProtKB-ARBA"/>
</dbReference>
<evidence type="ECO:0000256" key="1">
    <source>
        <dbReference type="ARBA" id="ARBA00004141"/>
    </source>
</evidence>
<feature type="domain" description="Disease resistance protein winged helix" evidence="15">
    <location>
        <begin position="388"/>
        <end position="457"/>
    </location>
</feature>
<evidence type="ECO:0008006" key="18">
    <source>
        <dbReference type="Google" id="ProtNLM"/>
    </source>
</evidence>
<dbReference type="InterPro" id="IPR002182">
    <property type="entry name" value="NB-ARC"/>
</dbReference>
<dbReference type="Proteomes" id="UP000467840">
    <property type="component" value="Chromosome 9"/>
</dbReference>
<dbReference type="PRINTS" id="PR00364">
    <property type="entry name" value="DISEASERSIST"/>
</dbReference>
<dbReference type="SUPFAM" id="SSF52540">
    <property type="entry name" value="P-loop containing nucleoside triphosphate hydrolases"/>
    <property type="match status" value="1"/>
</dbReference>
<feature type="domain" description="NB-ARC" evidence="11">
    <location>
        <begin position="128"/>
        <end position="301"/>
    </location>
</feature>
<evidence type="ECO:0000259" key="14">
    <source>
        <dbReference type="Pfam" id="PF19055"/>
    </source>
</evidence>
<sequence length="948" mass="108961">MALESFAFNVAQKVLEKLASKAYQEISVAWGVQGELKKLEDVLMTVKAVLLDAEEKQVGRFFSSSNPLAFSFKMGHKIKQIREQLDEIASHKAKFHLNERDEGRRSMPKERAMTHSFVNVSDIIGRDNDKENIIRLLQKPNDGGKIDVIPIVGIGGLGKTALSKLVYNDKRVQNHFQLKMWVCVSEDFDIKNLIEKIIKCATSDGENRSNLEVEQLQKILREKIGDKKYFLILDDVWNEDSMRWDQLQELLVTGANGSKILVTTRSKKVASIMSTISEPYELSGLPHDKCMALFTKCAFKEGEEKHYPNLLKIGDKIVEKCKGVPLAVKTLASLLLTNKDESYWKFIRDSELWKIEQKENDKILPALRLSYEQLPACLKKCFAYCSFYPKDSECTSFSLIQFWMAHGLLESTNENEDLEDIAWRYFQELGSRSFLQDFEDCDWFIKCKMHDLVHDLALSLTQNEFSTITSTTTHISKSVRHLLFPDFTSLPQGLSTRLQDLEHVRTALFMRTEEISQSALDLCLSRFHYLRMLDLSESKLEVPLERIGSLKHLRLLFLPEIKKVPNSICKLQNLQSLLLRTEELPNDIRLSFGGKMCWVSIWLRLGDLPFAMKENKGRLSPNVIMTGNVLLNGKQRSIGCRKIPSSFVFDLFDDLCLLSSGETIYFGEAKAAIKFFSQAGFPCPTRRNPSDHFLRDLLNLQILNQSEHRRYQMVLIQKYMNSAYSVDTRKRIRELTLVHEELVTGPYMNKASWWKQLCILTNRSFINMTRDLAYYWIRILFCVLIALGAGIMFFDIGLSSSAILARVKCYTYFFDFLLCLCVGGLPSLSEEWKVVYYERYNGHYGEGVFVLANFLSSLPFLVIISLSSGIIIYYMVKFHLGFSIYCYFCINLFCCVAIMESITMIVALLVPYFLMGIGITAAVIMLLTIAAGLYRQLAYLPKFFWQYQ</sequence>
<dbReference type="InterPro" id="IPR058922">
    <property type="entry name" value="WHD_DRP"/>
</dbReference>
<gene>
    <name evidence="16" type="ORF">GH714_034035</name>
</gene>
<dbReference type="Pfam" id="PF01061">
    <property type="entry name" value="ABC2_membrane"/>
    <property type="match status" value="1"/>
</dbReference>
<dbReference type="Gene3D" id="1.10.8.430">
    <property type="entry name" value="Helical domain of apoptotic protease-activating factors"/>
    <property type="match status" value="1"/>
</dbReference>
<evidence type="ECO:0000256" key="6">
    <source>
        <dbReference type="ARBA" id="ARBA00022821"/>
    </source>
</evidence>
<feature type="transmembrane region" description="Helical" evidence="10">
    <location>
        <begin position="912"/>
        <end position="934"/>
    </location>
</feature>
<dbReference type="FunFam" id="3.40.50.300:FF:001091">
    <property type="entry name" value="Probable disease resistance protein At1g61300"/>
    <property type="match status" value="1"/>
</dbReference>
<dbReference type="AlphaFoldDB" id="A0A6A6M7S4"/>
<feature type="transmembrane region" description="Helical" evidence="10">
    <location>
        <begin position="773"/>
        <end position="798"/>
    </location>
</feature>
<dbReference type="InterPro" id="IPR032675">
    <property type="entry name" value="LRR_dom_sf"/>
</dbReference>
<evidence type="ECO:0000259" key="15">
    <source>
        <dbReference type="Pfam" id="PF23559"/>
    </source>
</evidence>
<feature type="transmembrane region" description="Helical" evidence="10">
    <location>
        <begin position="810"/>
        <end position="828"/>
    </location>
</feature>
<dbReference type="Pfam" id="PF19055">
    <property type="entry name" value="ABC2_membrane_7"/>
    <property type="match status" value="1"/>
</dbReference>
<evidence type="ECO:0000256" key="10">
    <source>
        <dbReference type="SAM" id="Phobius"/>
    </source>
</evidence>
<evidence type="ECO:0000259" key="12">
    <source>
        <dbReference type="Pfam" id="PF01061"/>
    </source>
</evidence>
<dbReference type="InterPro" id="IPR013525">
    <property type="entry name" value="ABC2_TM"/>
</dbReference>
<dbReference type="GO" id="GO:0140359">
    <property type="term" value="F:ABC-type transporter activity"/>
    <property type="evidence" value="ECO:0007669"/>
    <property type="project" value="InterPro"/>
</dbReference>
<dbReference type="PANTHER" id="PTHR36766:SF61">
    <property type="entry name" value="NB-ARC DOMAIN DISEASE RESISTANCE PROTEIN"/>
    <property type="match status" value="1"/>
</dbReference>
<dbReference type="Pfam" id="PF18052">
    <property type="entry name" value="Rx_N"/>
    <property type="match status" value="1"/>
</dbReference>
<feature type="transmembrane region" description="Helical" evidence="10">
    <location>
        <begin position="885"/>
        <end position="906"/>
    </location>
</feature>
<evidence type="ECO:0000313" key="16">
    <source>
        <dbReference type="EMBL" id="KAF2307979.1"/>
    </source>
</evidence>
<dbReference type="GO" id="GO:0005524">
    <property type="term" value="F:ATP binding"/>
    <property type="evidence" value="ECO:0007669"/>
    <property type="project" value="UniProtKB-KW"/>
</dbReference>
<feature type="transmembrane region" description="Helical" evidence="10">
    <location>
        <begin position="848"/>
        <end position="873"/>
    </location>
</feature>
<keyword evidence="17" id="KW-1185">Reference proteome</keyword>
<dbReference type="Gene3D" id="3.80.10.10">
    <property type="entry name" value="Ribonuclease Inhibitor"/>
    <property type="match status" value="1"/>
</dbReference>
<dbReference type="Gene3D" id="1.20.5.4130">
    <property type="match status" value="1"/>
</dbReference>
<evidence type="ECO:0000256" key="3">
    <source>
        <dbReference type="ARBA" id="ARBA00022692"/>
    </source>
</evidence>
<keyword evidence="5" id="KW-0547">Nucleotide-binding</keyword>
<keyword evidence="6" id="KW-0611">Plant defense</keyword>
<protein>
    <recommendedName>
        <fullName evidence="18">NB-ARC domain-containing protein</fullName>
    </recommendedName>
</protein>
<accession>A0A6A6M7S4</accession>
<dbReference type="GO" id="GO:0043531">
    <property type="term" value="F:ADP binding"/>
    <property type="evidence" value="ECO:0007669"/>
    <property type="project" value="InterPro"/>
</dbReference>
<evidence type="ECO:0000256" key="8">
    <source>
        <dbReference type="ARBA" id="ARBA00022989"/>
    </source>
</evidence>
<dbReference type="SUPFAM" id="SSF52058">
    <property type="entry name" value="L domain-like"/>
    <property type="match status" value="1"/>
</dbReference>
<comment type="subcellular location">
    <subcellularLocation>
        <location evidence="1">Membrane</location>
        <topology evidence="1">Multi-pass membrane protein</topology>
    </subcellularLocation>
</comment>
<evidence type="ECO:0000256" key="5">
    <source>
        <dbReference type="ARBA" id="ARBA00022741"/>
    </source>
</evidence>
<dbReference type="InterPro" id="IPR041118">
    <property type="entry name" value="Rx_N"/>
</dbReference>
<keyword evidence="7" id="KW-0067">ATP-binding</keyword>
<dbReference type="FunFam" id="1.10.10.10:FF:000322">
    <property type="entry name" value="Probable disease resistance protein At1g63360"/>
    <property type="match status" value="1"/>
</dbReference>
<dbReference type="PANTHER" id="PTHR36766">
    <property type="entry name" value="PLANT BROAD-SPECTRUM MILDEW RESISTANCE PROTEIN RPW8"/>
    <property type="match status" value="1"/>
</dbReference>
<dbReference type="InterPro" id="IPR043926">
    <property type="entry name" value="ABCG_dom"/>
</dbReference>
<evidence type="ECO:0000259" key="13">
    <source>
        <dbReference type="Pfam" id="PF18052"/>
    </source>
</evidence>
<keyword evidence="4" id="KW-0677">Repeat</keyword>
<comment type="caution">
    <text evidence="16">The sequence shown here is derived from an EMBL/GenBank/DDBJ whole genome shotgun (WGS) entry which is preliminary data.</text>
</comment>
<evidence type="ECO:0000256" key="9">
    <source>
        <dbReference type="ARBA" id="ARBA00023136"/>
    </source>
</evidence>
<evidence type="ECO:0000256" key="2">
    <source>
        <dbReference type="ARBA" id="ARBA00022448"/>
    </source>
</evidence>
<keyword evidence="8 10" id="KW-1133">Transmembrane helix</keyword>
<dbReference type="EMBL" id="JAAGAX010000008">
    <property type="protein sequence ID" value="KAF2307979.1"/>
    <property type="molecule type" value="Genomic_DNA"/>
</dbReference>
<organism evidence="16 17">
    <name type="scientific">Hevea brasiliensis</name>
    <name type="common">Para rubber tree</name>
    <name type="synonym">Siphonia brasiliensis</name>
    <dbReference type="NCBI Taxonomy" id="3981"/>
    <lineage>
        <taxon>Eukaryota</taxon>
        <taxon>Viridiplantae</taxon>
        <taxon>Streptophyta</taxon>
        <taxon>Embryophyta</taxon>
        <taxon>Tracheophyta</taxon>
        <taxon>Spermatophyta</taxon>
        <taxon>Magnoliopsida</taxon>
        <taxon>eudicotyledons</taxon>
        <taxon>Gunneridae</taxon>
        <taxon>Pentapetalae</taxon>
        <taxon>rosids</taxon>
        <taxon>fabids</taxon>
        <taxon>Malpighiales</taxon>
        <taxon>Euphorbiaceae</taxon>
        <taxon>Crotonoideae</taxon>
        <taxon>Micrandreae</taxon>
        <taxon>Hevea</taxon>
    </lineage>
</organism>
<proteinExistence type="predicted"/>
<dbReference type="Pfam" id="PF23559">
    <property type="entry name" value="WHD_DRP"/>
    <property type="match status" value="1"/>
</dbReference>
<feature type="domain" description="Disease resistance N-terminal" evidence="13">
    <location>
        <begin position="12"/>
        <end position="58"/>
    </location>
</feature>
<dbReference type="InterPro" id="IPR027417">
    <property type="entry name" value="P-loop_NTPase"/>
</dbReference>
<dbReference type="Pfam" id="PF00931">
    <property type="entry name" value="NB-ARC"/>
    <property type="match status" value="1"/>
</dbReference>
<reference evidence="16 17" key="1">
    <citation type="journal article" date="2020" name="Mol. Plant">
        <title>The Chromosome-Based Rubber Tree Genome Provides New Insights into Spurge Genome Evolution and Rubber Biosynthesis.</title>
        <authorList>
            <person name="Liu J."/>
            <person name="Shi C."/>
            <person name="Shi C.C."/>
            <person name="Li W."/>
            <person name="Zhang Q.J."/>
            <person name="Zhang Y."/>
            <person name="Li K."/>
            <person name="Lu H.F."/>
            <person name="Shi C."/>
            <person name="Zhu S.T."/>
            <person name="Xiao Z.Y."/>
            <person name="Nan H."/>
            <person name="Yue Y."/>
            <person name="Zhu X.G."/>
            <person name="Wu Y."/>
            <person name="Hong X.N."/>
            <person name="Fan G.Y."/>
            <person name="Tong Y."/>
            <person name="Zhang D."/>
            <person name="Mao C.L."/>
            <person name="Liu Y.L."/>
            <person name="Hao S.J."/>
            <person name="Liu W.Q."/>
            <person name="Lv M.Q."/>
            <person name="Zhang H.B."/>
            <person name="Liu Y."/>
            <person name="Hu-Tang G.R."/>
            <person name="Wang J.P."/>
            <person name="Wang J.H."/>
            <person name="Sun Y.H."/>
            <person name="Ni S.B."/>
            <person name="Chen W.B."/>
            <person name="Zhang X.C."/>
            <person name="Jiao Y.N."/>
            <person name="Eichler E.E."/>
            <person name="Li G.H."/>
            <person name="Liu X."/>
            <person name="Gao L.Z."/>
        </authorList>
    </citation>
    <scope>NUCLEOTIDE SEQUENCE [LARGE SCALE GENOMIC DNA]</scope>
    <source>
        <strain evidence="17">cv. GT1</strain>
        <tissue evidence="16">Leaf</tissue>
    </source>
</reference>
<evidence type="ECO:0000256" key="4">
    <source>
        <dbReference type="ARBA" id="ARBA00022737"/>
    </source>
</evidence>
<dbReference type="GO" id="GO:0006952">
    <property type="term" value="P:defense response"/>
    <property type="evidence" value="ECO:0007669"/>
    <property type="project" value="UniProtKB-KW"/>
</dbReference>
<feature type="domain" description="ABC transporter family G" evidence="14">
    <location>
        <begin position="644"/>
        <end position="728"/>
    </location>
</feature>
<evidence type="ECO:0000259" key="11">
    <source>
        <dbReference type="Pfam" id="PF00931"/>
    </source>
</evidence>
<dbReference type="GO" id="GO:0016020">
    <property type="term" value="C:membrane"/>
    <property type="evidence" value="ECO:0007669"/>
    <property type="project" value="UniProtKB-SubCell"/>
</dbReference>